<keyword evidence="3" id="KW-1185">Reference proteome</keyword>
<feature type="region of interest" description="Disordered" evidence="1">
    <location>
        <begin position="80"/>
        <end position="156"/>
    </location>
</feature>
<feature type="compositionally biased region" description="Basic and acidic residues" evidence="1">
    <location>
        <begin position="141"/>
        <end position="156"/>
    </location>
</feature>
<organism evidence="2 3">
    <name type="scientific">Homarus americanus</name>
    <name type="common">American lobster</name>
    <dbReference type="NCBI Taxonomy" id="6706"/>
    <lineage>
        <taxon>Eukaryota</taxon>
        <taxon>Metazoa</taxon>
        <taxon>Ecdysozoa</taxon>
        <taxon>Arthropoda</taxon>
        <taxon>Crustacea</taxon>
        <taxon>Multicrustacea</taxon>
        <taxon>Malacostraca</taxon>
        <taxon>Eumalacostraca</taxon>
        <taxon>Eucarida</taxon>
        <taxon>Decapoda</taxon>
        <taxon>Pleocyemata</taxon>
        <taxon>Astacidea</taxon>
        <taxon>Nephropoidea</taxon>
        <taxon>Nephropidae</taxon>
        <taxon>Homarus</taxon>
    </lineage>
</organism>
<accession>A0A8J5JQ39</accession>
<dbReference type="Proteomes" id="UP000747542">
    <property type="component" value="Unassembled WGS sequence"/>
</dbReference>
<evidence type="ECO:0000256" key="1">
    <source>
        <dbReference type="SAM" id="MobiDB-lite"/>
    </source>
</evidence>
<proteinExistence type="predicted"/>
<protein>
    <submittedName>
        <fullName evidence="2">Uncharacterized protein</fullName>
    </submittedName>
</protein>
<feature type="non-terminal residue" evidence="2">
    <location>
        <position position="1"/>
    </location>
</feature>
<feature type="compositionally biased region" description="Polar residues" evidence="1">
    <location>
        <begin position="126"/>
        <end position="136"/>
    </location>
</feature>
<reference evidence="2" key="1">
    <citation type="journal article" date="2021" name="Sci. Adv.">
        <title>The American lobster genome reveals insights on longevity, neural, and immune adaptations.</title>
        <authorList>
            <person name="Polinski J.M."/>
            <person name="Zimin A.V."/>
            <person name="Clark K.F."/>
            <person name="Kohn A.B."/>
            <person name="Sadowski N."/>
            <person name="Timp W."/>
            <person name="Ptitsyn A."/>
            <person name="Khanna P."/>
            <person name="Romanova D.Y."/>
            <person name="Williams P."/>
            <person name="Greenwood S.J."/>
            <person name="Moroz L.L."/>
            <person name="Walt D.R."/>
            <person name="Bodnar A.G."/>
        </authorList>
    </citation>
    <scope>NUCLEOTIDE SEQUENCE</scope>
    <source>
        <strain evidence="2">GMGI-L3</strain>
    </source>
</reference>
<evidence type="ECO:0000313" key="3">
    <source>
        <dbReference type="Proteomes" id="UP000747542"/>
    </source>
</evidence>
<sequence length="241" mass="26794">MRLNKYTKGPAAGLLNGTRTFRVNLKNNIPSSVTVGGHSLTFLYAGQRKTCFECGHEECEVARGENMDRMEEIEEVTCIMSPSRNNDDENQVKVKTDGGTNGDISKNSVKKDCTKQNKNNKNQSNLSGQVNSQTENGLECGKGRKDDGKKMDPIGKDDSWWEKVEHVQSWTVRAVSGSKVMLSKRHGKEIAKKEANKGNNSTDEEGKRDAKRKKEISGNLTTRSKNRISKCGSTAEFPDFE</sequence>
<feature type="region of interest" description="Disordered" evidence="1">
    <location>
        <begin position="183"/>
        <end position="241"/>
    </location>
</feature>
<feature type="compositionally biased region" description="Basic and acidic residues" evidence="1">
    <location>
        <begin position="85"/>
        <end position="96"/>
    </location>
</feature>
<name>A0A8J5JQ39_HOMAM</name>
<gene>
    <name evidence="2" type="ORF">Hamer_G009962</name>
</gene>
<comment type="caution">
    <text evidence="2">The sequence shown here is derived from an EMBL/GenBank/DDBJ whole genome shotgun (WGS) entry which is preliminary data.</text>
</comment>
<dbReference type="AlphaFoldDB" id="A0A8J5JQ39"/>
<feature type="compositionally biased region" description="Low complexity" evidence="1">
    <location>
        <begin position="116"/>
        <end position="125"/>
    </location>
</feature>
<evidence type="ECO:0000313" key="2">
    <source>
        <dbReference type="EMBL" id="KAG7157134.1"/>
    </source>
</evidence>
<dbReference type="EMBL" id="JAHLQT010037907">
    <property type="protein sequence ID" value="KAG7157134.1"/>
    <property type="molecule type" value="Genomic_DNA"/>
</dbReference>